<dbReference type="GO" id="GO:0046872">
    <property type="term" value="F:metal ion binding"/>
    <property type="evidence" value="ECO:0007669"/>
    <property type="project" value="UniProtKB-KW"/>
</dbReference>
<evidence type="ECO:0000256" key="3">
    <source>
        <dbReference type="ARBA" id="ARBA00023004"/>
    </source>
</evidence>
<dbReference type="SFLD" id="SFLDG01067">
    <property type="entry name" value="SPASM/twitch_domain_containing"/>
    <property type="match status" value="1"/>
</dbReference>
<dbReference type="Gene3D" id="3.20.20.70">
    <property type="entry name" value="Aldolase class I"/>
    <property type="match status" value="1"/>
</dbReference>
<dbReference type="GO" id="GO:0003824">
    <property type="term" value="F:catalytic activity"/>
    <property type="evidence" value="ECO:0007669"/>
    <property type="project" value="InterPro"/>
</dbReference>
<evidence type="ECO:0000313" key="7">
    <source>
        <dbReference type="Proteomes" id="UP000051124"/>
    </source>
</evidence>
<dbReference type="SUPFAM" id="SSF102114">
    <property type="entry name" value="Radical SAM enzymes"/>
    <property type="match status" value="1"/>
</dbReference>
<gene>
    <name evidence="6" type="ORF">AMJ40_07560</name>
</gene>
<dbReference type="CDD" id="cd01335">
    <property type="entry name" value="Radical_SAM"/>
    <property type="match status" value="1"/>
</dbReference>
<dbReference type="SFLD" id="SFLDS00029">
    <property type="entry name" value="Radical_SAM"/>
    <property type="match status" value="1"/>
</dbReference>
<sequence>MLNENLKLFFKDAVRITVSKPSQAYFFYKTVRWQQKAARLRAQWQRRGVSVPPILIFSVTTRCNLQCEACYAQALHPPSNSEMTEGEIRRMMHEAKELGISFFVLAGGEPLIRPEILHITEDYPEILFLMFTNGLLIDEPVLERLSHQKNLIPLVSLEGYARDTDERRGKGVYDRLQRIIRKLKSKSIFFGTSLTITRDTFNTLTDVGFVGGLAGLGCRFFLYLEYTPIIEGTEDWVLTPDQRNRLMDLMHRFHSEYAALFIAVPGHEAEVGGCLAAGRGFIHVTAEGDVEPCPFAPFSDTNVREVSLKNALQSRLLEVLRQHPEQLQISEGGCCLWRRRTWVQSLLEGVRERQKDAS</sequence>
<evidence type="ECO:0000259" key="5">
    <source>
        <dbReference type="PROSITE" id="PS51918"/>
    </source>
</evidence>
<dbReference type="SFLD" id="SFLDG01386">
    <property type="entry name" value="main_SPASM_domain-containing"/>
    <property type="match status" value="1"/>
</dbReference>
<dbReference type="Pfam" id="PF04055">
    <property type="entry name" value="Radical_SAM"/>
    <property type="match status" value="1"/>
</dbReference>
<dbReference type="AlphaFoldDB" id="A0A0S7WE44"/>
<dbReference type="Proteomes" id="UP000051124">
    <property type="component" value="Unassembled WGS sequence"/>
</dbReference>
<keyword evidence="2" id="KW-0479">Metal-binding</keyword>
<dbReference type="PANTHER" id="PTHR43524:SF1">
    <property type="entry name" value="RADICAL SAM SUPERFAMILY PROTEIN"/>
    <property type="match status" value="1"/>
</dbReference>
<dbReference type="InterPro" id="IPR013785">
    <property type="entry name" value="Aldolase_TIM"/>
</dbReference>
<evidence type="ECO:0000256" key="4">
    <source>
        <dbReference type="ARBA" id="ARBA00023014"/>
    </source>
</evidence>
<dbReference type="GO" id="GO:0051536">
    <property type="term" value="F:iron-sulfur cluster binding"/>
    <property type="evidence" value="ECO:0007669"/>
    <property type="project" value="UniProtKB-KW"/>
</dbReference>
<dbReference type="EMBL" id="LIZT01000120">
    <property type="protein sequence ID" value="KPJ48406.1"/>
    <property type="molecule type" value="Genomic_DNA"/>
</dbReference>
<reference evidence="6 7" key="1">
    <citation type="journal article" date="2015" name="Microbiome">
        <title>Genomic resolution of linkages in carbon, nitrogen, and sulfur cycling among widespread estuary sediment bacteria.</title>
        <authorList>
            <person name="Baker B.J."/>
            <person name="Lazar C.S."/>
            <person name="Teske A.P."/>
            <person name="Dick G.J."/>
        </authorList>
    </citation>
    <scope>NUCLEOTIDE SEQUENCE [LARGE SCALE GENOMIC DNA]</scope>
    <source>
        <strain evidence="6">DG_26</strain>
    </source>
</reference>
<accession>A0A0S7WE44</accession>
<name>A0A0S7WE44_UNCT6</name>
<keyword evidence="3" id="KW-0408">Iron</keyword>
<dbReference type="PANTHER" id="PTHR43524">
    <property type="entry name" value="RADICAL SAM SUPERFAMILY PROTEIN"/>
    <property type="match status" value="1"/>
</dbReference>
<dbReference type="InterPro" id="IPR058240">
    <property type="entry name" value="rSAM_sf"/>
</dbReference>
<organism evidence="6 7">
    <name type="scientific">candidate division TA06 bacterium DG_26</name>
    <dbReference type="NCBI Taxonomy" id="1703771"/>
    <lineage>
        <taxon>Bacteria</taxon>
        <taxon>Bacteria division TA06</taxon>
    </lineage>
</organism>
<keyword evidence="4" id="KW-0411">Iron-sulfur</keyword>
<proteinExistence type="predicted"/>
<dbReference type="InterPro" id="IPR007197">
    <property type="entry name" value="rSAM"/>
</dbReference>
<dbReference type="CDD" id="cd21128">
    <property type="entry name" value="SPASM_rSAM"/>
    <property type="match status" value="1"/>
</dbReference>
<comment type="caution">
    <text evidence="6">The sequence shown here is derived from an EMBL/GenBank/DDBJ whole genome shotgun (WGS) entry which is preliminary data.</text>
</comment>
<evidence type="ECO:0000313" key="6">
    <source>
        <dbReference type="EMBL" id="KPJ48406.1"/>
    </source>
</evidence>
<keyword evidence="1" id="KW-0949">S-adenosyl-L-methionine</keyword>
<evidence type="ECO:0000256" key="2">
    <source>
        <dbReference type="ARBA" id="ARBA00022723"/>
    </source>
</evidence>
<feature type="domain" description="Radical SAM core" evidence="5">
    <location>
        <begin position="49"/>
        <end position="256"/>
    </location>
</feature>
<dbReference type="PROSITE" id="PS51918">
    <property type="entry name" value="RADICAL_SAM"/>
    <property type="match status" value="1"/>
</dbReference>
<evidence type="ECO:0000256" key="1">
    <source>
        <dbReference type="ARBA" id="ARBA00022691"/>
    </source>
</evidence>
<protein>
    <recommendedName>
        <fullName evidence="5">Radical SAM core domain-containing protein</fullName>
    </recommendedName>
</protein>